<dbReference type="InterPro" id="IPR016192">
    <property type="entry name" value="APOBEC/CMP_deaminase_Zn-bd"/>
</dbReference>
<dbReference type="GO" id="GO:0009231">
    <property type="term" value="P:riboflavin biosynthetic process"/>
    <property type="evidence" value="ECO:0007669"/>
    <property type="project" value="UniProtKB-UniPathway"/>
</dbReference>
<dbReference type="PROSITE" id="PS00903">
    <property type="entry name" value="CYT_DCMP_DEAMINASES_1"/>
    <property type="match status" value="1"/>
</dbReference>
<dbReference type="InterPro" id="IPR050765">
    <property type="entry name" value="Riboflavin_Biosynth_HTPR"/>
</dbReference>
<feature type="region of interest" description="Disordered" evidence="15">
    <location>
        <begin position="1"/>
        <end position="25"/>
    </location>
</feature>
<comment type="similarity">
    <text evidence="5">In the C-terminal section; belongs to the HTP reductase family.</text>
</comment>
<dbReference type="GO" id="GO:0008270">
    <property type="term" value="F:zinc ion binding"/>
    <property type="evidence" value="ECO:0007669"/>
    <property type="project" value="InterPro"/>
</dbReference>
<comment type="function">
    <text evidence="1">Converts 2,5-diamino-6-(ribosylamino)-4(3h)-pyrimidinone 5'-phosphate into 5-amino-6-(ribosylamino)-2,4(1h,3h)-pyrimidinedione 5'-phosphate.</text>
</comment>
<dbReference type="OrthoDB" id="9800865at2"/>
<evidence type="ECO:0000256" key="14">
    <source>
        <dbReference type="ARBA" id="ARBA00023268"/>
    </source>
</evidence>
<dbReference type="AlphaFoldDB" id="A0A437RD65"/>
<protein>
    <recommendedName>
        <fullName evidence="8">Riboflavin biosynthesis protein RibD</fullName>
        <ecNumber evidence="7">1.1.1.193</ecNumber>
        <ecNumber evidence="6">3.5.4.26</ecNumber>
    </recommendedName>
</protein>
<sequence length="720" mass="78397">MARLHHLGHHRQPNRLRRHHHATRSHGIARRCQRHLRAEAIGLPGVGRDGNGHAGPPAVDRGCGLGRQAGRYPIGAAGLQHRGHRAGTLGLSGAGCRAGESPAAAGQAPRHSAERSAGGRGAQRLPAARAERAGRLARGLGLQQHHRRAATVQHVGHQFERHHAQQRGRERQHFLQRRDGVAGQRHGAICHHRQPCGFQHFDGRPDRAWGRRLRTDHRADGRGQPQQRNPVFPATPGRLPGAVRVRRPHHRRRAELGWLFPLRRLRHRRQHQRSRRRRIQGLPLPRACHLHRRHGCAAEPELRHHPGGRRFHCLPVPGNRRAAHLAAPARPLSTAPGAAPTPLDRQRLGEALALATTAIGRTDPNPRVGCVIGWADGRVAGRGATQPPGAAHAEVMALRDAEATGQSVRGATAWVTLEPCAHRGRTGPCAEALVEAGIARCVVTLRDPFPAVAGAGLARMRAAGIDVLLLDAADPLAREAHELNIGFFSRIERGLPWVRAKSAVTLDGRVALPDGRSKWITGPAARTDGQHWRRRASAVLTGIGTVLADDPQMNVRLESTERQPLRIVLDRQLRMPLEATLLRTAGPVLVVAGPETGLGVAAAALRERGVEVWFDGQDNHPPGLTALLRRLAARGINELHLEAGPTLTGAFWADDLIDEWLVYMAPMLLGPGMPMAAGPALADLEAATRYRWHDMQQVGEDLRLRIRRSAGWPESACAAP</sequence>
<evidence type="ECO:0000256" key="4">
    <source>
        <dbReference type="ARBA" id="ARBA00005259"/>
    </source>
</evidence>
<dbReference type="PROSITE" id="PS51747">
    <property type="entry name" value="CYT_DCMP_DEAMINASES_2"/>
    <property type="match status" value="1"/>
</dbReference>
<dbReference type="PANTHER" id="PTHR38011">
    <property type="entry name" value="DIHYDROFOLATE REDUCTASE FAMILY PROTEIN (AFU_ORTHOLOGUE AFUA_8G06820)"/>
    <property type="match status" value="1"/>
</dbReference>
<comment type="pathway">
    <text evidence="2">Cofactor biosynthesis; riboflavin biosynthesis; 5-amino-6-(D-ribitylamino)uracil from GTP: step 2/4.</text>
</comment>
<evidence type="ECO:0000256" key="10">
    <source>
        <dbReference type="ARBA" id="ARBA00022723"/>
    </source>
</evidence>
<evidence type="ECO:0000256" key="13">
    <source>
        <dbReference type="ARBA" id="ARBA00023002"/>
    </source>
</evidence>
<dbReference type="InterPro" id="IPR011549">
    <property type="entry name" value="RibD_C"/>
</dbReference>
<evidence type="ECO:0000256" key="15">
    <source>
        <dbReference type="SAM" id="MobiDB-lite"/>
    </source>
</evidence>
<dbReference type="InterPro" id="IPR002734">
    <property type="entry name" value="RibDG_C"/>
</dbReference>
<gene>
    <name evidence="17" type="primary">ribD</name>
    <name evidence="17" type="ORF">EOE66_17455</name>
</gene>
<dbReference type="Gene3D" id="3.40.140.10">
    <property type="entry name" value="Cytidine Deaminase, domain 2"/>
    <property type="match status" value="1"/>
</dbReference>
<dbReference type="Proteomes" id="UP000285575">
    <property type="component" value="Unassembled WGS sequence"/>
</dbReference>
<evidence type="ECO:0000256" key="6">
    <source>
        <dbReference type="ARBA" id="ARBA00012766"/>
    </source>
</evidence>
<comment type="pathway">
    <text evidence="3">Cofactor biosynthesis; riboflavin biosynthesis; 5-amino-6-(D-ribitylamino)uracil from GTP: step 3/4.</text>
</comment>
<dbReference type="EC" id="1.1.1.193" evidence="7"/>
<comment type="similarity">
    <text evidence="4">In the N-terminal section; belongs to the cytidine and deoxycytidylate deaminase family.</text>
</comment>
<dbReference type="Gene3D" id="3.40.430.10">
    <property type="entry name" value="Dihydrofolate Reductase, subunit A"/>
    <property type="match status" value="1"/>
</dbReference>
<dbReference type="GO" id="GO:0050661">
    <property type="term" value="F:NADP binding"/>
    <property type="evidence" value="ECO:0007669"/>
    <property type="project" value="InterPro"/>
</dbReference>
<reference evidence="17 18" key="1">
    <citation type="submission" date="2019-01" db="EMBL/GenBank/DDBJ databases">
        <authorList>
            <person name="Chen W.-M."/>
        </authorList>
    </citation>
    <scope>NUCLEOTIDE SEQUENCE [LARGE SCALE GENOMIC DNA]</scope>
    <source>
        <strain evidence="17 18">KYPY4</strain>
    </source>
</reference>
<dbReference type="InterPro" id="IPR016193">
    <property type="entry name" value="Cytidine_deaminase-like"/>
</dbReference>
<keyword evidence="9" id="KW-0686">Riboflavin biosynthesis</keyword>
<dbReference type="NCBIfam" id="TIGR00227">
    <property type="entry name" value="ribD_Cterm"/>
    <property type="match status" value="1"/>
</dbReference>
<evidence type="ECO:0000313" key="17">
    <source>
        <dbReference type="EMBL" id="RVU44690.1"/>
    </source>
</evidence>
<evidence type="ECO:0000256" key="3">
    <source>
        <dbReference type="ARBA" id="ARBA00004910"/>
    </source>
</evidence>
<dbReference type="GO" id="GO:0008835">
    <property type="term" value="F:diaminohydroxyphosphoribosylaminopyrimidine deaminase activity"/>
    <property type="evidence" value="ECO:0007669"/>
    <property type="project" value="UniProtKB-EC"/>
</dbReference>
<keyword evidence="14" id="KW-0511">Multifunctional enzyme</keyword>
<evidence type="ECO:0000256" key="7">
    <source>
        <dbReference type="ARBA" id="ARBA00013173"/>
    </source>
</evidence>
<feature type="domain" description="CMP/dCMP-type deaminase" evidence="16">
    <location>
        <begin position="342"/>
        <end position="468"/>
    </location>
</feature>
<evidence type="ECO:0000313" key="18">
    <source>
        <dbReference type="Proteomes" id="UP000285575"/>
    </source>
</evidence>
<dbReference type="SUPFAM" id="SSF53927">
    <property type="entry name" value="Cytidine deaminase-like"/>
    <property type="match status" value="1"/>
</dbReference>
<keyword evidence="10" id="KW-0479">Metal-binding</keyword>
<comment type="caution">
    <text evidence="17">The sequence shown here is derived from an EMBL/GenBank/DDBJ whole genome shotgun (WGS) entry which is preliminary data.</text>
</comment>
<feature type="region of interest" description="Disordered" evidence="15">
    <location>
        <begin position="97"/>
        <end position="125"/>
    </location>
</feature>
<evidence type="ECO:0000256" key="8">
    <source>
        <dbReference type="ARBA" id="ARBA00019930"/>
    </source>
</evidence>
<evidence type="ECO:0000256" key="1">
    <source>
        <dbReference type="ARBA" id="ARBA00002151"/>
    </source>
</evidence>
<evidence type="ECO:0000256" key="12">
    <source>
        <dbReference type="ARBA" id="ARBA00022857"/>
    </source>
</evidence>
<dbReference type="UniPathway" id="UPA00275">
    <property type="reaction ID" value="UER00401"/>
</dbReference>
<organism evidence="17 18">
    <name type="scientific">Rubrivivax rivuli</name>
    <dbReference type="NCBI Taxonomy" id="1862385"/>
    <lineage>
        <taxon>Bacteria</taxon>
        <taxon>Pseudomonadati</taxon>
        <taxon>Pseudomonadota</taxon>
        <taxon>Betaproteobacteria</taxon>
        <taxon>Burkholderiales</taxon>
        <taxon>Sphaerotilaceae</taxon>
        <taxon>Rubrivivax</taxon>
    </lineage>
</organism>
<keyword evidence="17" id="KW-0378">Hydrolase</keyword>
<keyword evidence="12" id="KW-0521">NADP</keyword>
<dbReference type="CDD" id="cd01284">
    <property type="entry name" value="Riboflavin_deaminase-reductase"/>
    <property type="match status" value="1"/>
</dbReference>
<evidence type="ECO:0000256" key="5">
    <source>
        <dbReference type="ARBA" id="ARBA00007417"/>
    </source>
</evidence>
<evidence type="ECO:0000259" key="16">
    <source>
        <dbReference type="PROSITE" id="PS51747"/>
    </source>
</evidence>
<proteinExistence type="inferred from homology"/>
<accession>A0A437RD65</accession>
<keyword evidence="11" id="KW-0862">Zinc</keyword>
<dbReference type="EMBL" id="SACR01000005">
    <property type="protein sequence ID" value="RVU44690.1"/>
    <property type="molecule type" value="Genomic_DNA"/>
</dbReference>
<dbReference type="InterPro" id="IPR024072">
    <property type="entry name" value="DHFR-like_dom_sf"/>
</dbReference>
<evidence type="ECO:0000256" key="2">
    <source>
        <dbReference type="ARBA" id="ARBA00004882"/>
    </source>
</evidence>
<evidence type="ECO:0000256" key="11">
    <source>
        <dbReference type="ARBA" id="ARBA00022833"/>
    </source>
</evidence>
<name>A0A437RD65_9BURK</name>
<dbReference type="GO" id="GO:0008703">
    <property type="term" value="F:5-amino-6-(5-phosphoribosylamino)uracil reductase activity"/>
    <property type="evidence" value="ECO:0007669"/>
    <property type="project" value="UniProtKB-EC"/>
</dbReference>
<dbReference type="SUPFAM" id="SSF53597">
    <property type="entry name" value="Dihydrofolate reductase-like"/>
    <property type="match status" value="1"/>
</dbReference>
<dbReference type="NCBIfam" id="TIGR00326">
    <property type="entry name" value="eubact_ribD"/>
    <property type="match status" value="1"/>
</dbReference>
<dbReference type="PANTHER" id="PTHR38011:SF7">
    <property type="entry name" value="2,5-DIAMINO-6-RIBOSYLAMINO-4(3H)-PYRIMIDINONE 5'-PHOSPHATE REDUCTASE"/>
    <property type="match status" value="1"/>
</dbReference>
<evidence type="ECO:0000256" key="9">
    <source>
        <dbReference type="ARBA" id="ARBA00022619"/>
    </source>
</evidence>
<feature type="region of interest" description="Disordered" evidence="15">
    <location>
        <begin position="216"/>
        <end position="248"/>
    </location>
</feature>
<keyword evidence="13 17" id="KW-0560">Oxidoreductase</keyword>
<keyword evidence="18" id="KW-1185">Reference proteome</keyword>
<dbReference type="InterPro" id="IPR004794">
    <property type="entry name" value="Eubact_RibD"/>
</dbReference>
<dbReference type="Pfam" id="PF01872">
    <property type="entry name" value="RibD_C"/>
    <property type="match status" value="1"/>
</dbReference>
<dbReference type="EC" id="3.5.4.26" evidence="6"/>
<dbReference type="Pfam" id="PF00383">
    <property type="entry name" value="dCMP_cyt_deam_1"/>
    <property type="match status" value="1"/>
</dbReference>
<dbReference type="InterPro" id="IPR002125">
    <property type="entry name" value="CMP_dCMP_dom"/>
</dbReference>